<evidence type="ECO:0000259" key="3">
    <source>
        <dbReference type="PROSITE" id="PS50158"/>
    </source>
</evidence>
<feature type="domain" description="CCHC-type" evidence="3">
    <location>
        <begin position="30"/>
        <end position="44"/>
    </location>
</feature>
<dbReference type="EMBL" id="JAIWYP010000014">
    <property type="protein sequence ID" value="KAH3706927.1"/>
    <property type="molecule type" value="Genomic_DNA"/>
</dbReference>
<feature type="region of interest" description="Disordered" evidence="2">
    <location>
        <begin position="45"/>
        <end position="80"/>
    </location>
</feature>
<organism evidence="4 5">
    <name type="scientific">Dreissena polymorpha</name>
    <name type="common">Zebra mussel</name>
    <name type="synonym">Mytilus polymorpha</name>
    <dbReference type="NCBI Taxonomy" id="45954"/>
    <lineage>
        <taxon>Eukaryota</taxon>
        <taxon>Metazoa</taxon>
        <taxon>Spiralia</taxon>
        <taxon>Lophotrochozoa</taxon>
        <taxon>Mollusca</taxon>
        <taxon>Bivalvia</taxon>
        <taxon>Autobranchia</taxon>
        <taxon>Heteroconchia</taxon>
        <taxon>Euheterodonta</taxon>
        <taxon>Imparidentia</taxon>
        <taxon>Neoheterodontei</taxon>
        <taxon>Myida</taxon>
        <taxon>Dreissenoidea</taxon>
        <taxon>Dreissenidae</taxon>
        <taxon>Dreissena</taxon>
    </lineage>
</organism>
<name>A0A9D3YV81_DREPO</name>
<protein>
    <recommendedName>
        <fullName evidence="3">CCHC-type domain-containing protein</fullName>
    </recommendedName>
</protein>
<evidence type="ECO:0000256" key="1">
    <source>
        <dbReference type="PROSITE-ProRule" id="PRU00047"/>
    </source>
</evidence>
<dbReference type="GO" id="GO:0008270">
    <property type="term" value="F:zinc ion binding"/>
    <property type="evidence" value="ECO:0007669"/>
    <property type="project" value="UniProtKB-KW"/>
</dbReference>
<feature type="compositionally biased region" description="Polar residues" evidence="2">
    <location>
        <begin position="53"/>
        <end position="67"/>
    </location>
</feature>
<accession>A0A9D3YV81</accession>
<dbReference type="PROSITE" id="PS50158">
    <property type="entry name" value="ZF_CCHC"/>
    <property type="match status" value="1"/>
</dbReference>
<keyword evidence="1" id="KW-0862">Zinc</keyword>
<comment type="caution">
    <text evidence="4">The sequence shown here is derived from an EMBL/GenBank/DDBJ whole genome shotgun (WGS) entry which is preliminary data.</text>
</comment>
<dbReference type="InterPro" id="IPR036875">
    <property type="entry name" value="Znf_CCHC_sf"/>
</dbReference>
<dbReference type="Proteomes" id="UP000828390">
    <property type="component" value="Unassembled WGS sequence"/>
</dbReference>
<keyword evidence="5" id="KW-1185">Reference proteome</keyword>
<proteinExistence type="predicted"/>
<gene>
    <name evidence="4" type="ORF">DPMN_066318</name>
</gene>
<dbReference type="SMART" id="SM00343">
    <property type="entry name" value="ZnF_C2HC"/>
    <property type="match status" value="1"/>
</dbReference>
<evidence type="ECO:0000313" key="4">
    <source>
        <dbReference type="EMBL" id="KAH3706927.1"/>
    </source>
</evidence>
<keyword evidence="1" id="KW-0479">Metal-binding</keyword>
<dbReference type="InterPro" id="IPR001878">
    <property type="entry name" value="Znf_CCHC"/>
</dbReference>
<evidence type="ECO:0000313" key="5">
    <source>
        <dbReference type="Proteomes" id="UP000828390"/>
    </source>
</evidence>
<keyword evidence="1" id="KW-0863">Zinc-finger</keyword>
<dbReference type="Gene3D" id="4.10.60.10">
    <property type="entry name" value="Zinc finger, CCHC-type"/>
    <property type="match status" value="1"/>
</dbReference>
<sequence length="80" mass="9111">MIENLKARIEQLETLRMKPRTVIKRTNAECYSCYEKGHFARECPTKQNRTRDTNSPLIDPTNGSTFNARGPALVAKGRSE</sequence>
<evidence type="ECO:0000256" key="2">
    <source>
        <dbReference type="SAM" id="MobiDB-lite"/>
    </source>
</evidence>
<dbReference type="Pfam" id="PF00098">
    <property type="entry name" value="zf-CCHC"/>
    <property type="match status" value="1"/>
</dbReference>
<dbReference type="AlphaFoldDB" id="A0A9D3YV81"/>
<reference evidence="4" key="1">
    <citation type="journal article" date="2019" name="bioRxiv">
        <title>The Genome of the Zebra Mussel, Dreissena polymorpha: A Resource for Invasive Species Research.</title>
        <authorList>
            <person name="McCartney M.A."/>
            <person name="Auch B."/>
            <person name="Kono T."/>
            <person name="Mallez S."/>
            <person name="Zhang Y."/>
            <person name="Obille A."/>
            <person name="Becker A."/>
            <person name="Abrahante J.E."/>
            <person name="Garbe J."/>
            <person name="Badalamenti J.P."/>
            <person name="Herman A."/>
            <person name="Mangelson H."/>
            <person name="Liachko I."/>
            <person name="Sullivan S."/>
            <person name="Sone E.D."/>
            <person name="Koren S."/>
            <person name="Silverstein K.A.T."/>
            <person name="Beckman K.B."/>
            <person name="Gohl D.M."/>
        </authorList>
    </citation>
    <scope>NUCLEOTIDE SEQUENCE</scope>
    <source>
        <strain evidence="4">Duluth1</strain>
        <tissue evidence="4">Whole animal</tissue>
    </source>
</reference>
<dbReference type="GO" id="GO:0003676">
    <property type="term" value="F:nucleic acid binding"/>
    <property type="evidence" value="ECO:0007669"/>
    <property type="project" value="InterPro"/>
</dbReference>
<reference evidence="4" key="2">
    <citation type="submission" date="2020-11" db="EMBL/GenBank/DDBJ databases">
        <authorList>
            <person name="McCartney M.A."/>
            <person name="Auch B."/>
            <person name="Kono T."/>
            <person name="Mallez S."/>
            <person name="Becker A."/>
            <person name="Gohl D.M."/>
            <person name="Silverstein K.A.T."/>
            <person name="Koren S."/>
            <person name="Bechman K.B."/>
            <person name="Herman A."/>
            <person name="Abrahante J.E."/>
            <person name="Garbe J."/>
        </authorList>
    </citation>
    <scope>NUCLEOTIDE SEQUENCE</scope>
    <source>
        <strain evidence="4">Duluth1</strain>
        <tissue evidence="4">Whole animal</tissue>
    </source>
</reference>
<dbReference type="SUPFAM" id="SSF57756">
    <property type="entry name" value="Retrovirus zinc finger-like domains"/>
    <property type="match status" value="1"/>
</dbReference>